<dbReference type="PRINTS" id="PR00347">
    <property type="entry name" value="THAUMATIN"/>
</dbReference>
<comment type="caution">
    <text evidence="3">The sequence shown here is derived from an EMBL/GenBank/DDBJ whole genome shotgun (WGS) entry which is preliminary data.</text>
</comment>
<feature type="disulfide bond" evidence="1">
    <location>
        <begin position="226"/>
        <end position="243"/>
    </location>
</feature>
<feature type="disulfide bond" evidence="1">
    <location>
        <begin position="213"/>
        <end position="297"/>
    </location>
</feature>
<dbReference type="SUPFAM" id="SSF49870">
    <property type="entry name" value="Osmotin, thaumatin-like protein"/>
    <property type="match status" value="1"/>
</dbReference>
<feature type="disulfide bond" evidence="1">
    <location>
        <begin position="257"/>
        <end position="267"/>
    </location>
</feature>
<dbReference type="FunFam" id="2.60.110.10:FF:000004">
    <property type="entry name" value="THAUMATIN-LIKE PROTEIN 1"/>
    <property type="match status" value="1"/>
</dbReference>
<feature type="disulfide bond" evidence="1">
    <location>
        <begin position="247"/>
        <end position="256"/>
    </location>
</feature>
<sequence>MLGLASFLILLAINTRTDRYQRRSEIDIDPPRFLVRAAMAMAVAHLLPQLSAEGNGASRNRMAILLILQLFLLTALGVDGAASFIFTNACKHAVWVGALHGASSPPLARSGFYLAPSATSSMDAPSSGTWSGTLWARTGCVADPATGRFSCATADCGTGDVACQGRGPAPPVSLVEVTLAAPGSGRPDFYDVSLVDGFNVPVRVAPSGGGGDCRPAACAGDVNAVCPGDLRVVASSGGGVVACKSACIAYGSARYCCTGQYGTPAMCGPTNYSQVFKSACPSAYSYAYDDATSTFTCSGPSSYSVTFCPAN</sequence>
<dbReference type="Pfam" id="PF00314">
    <property type="entry name" value="Thaumatin"/>
    <property type="match status" value="1"/>
</dbReference>
<accession>A0A3L6FWZ6</accession>
<feature type="disulfide bond" evidence="1">
    <location>
        <begin position="140"/>
        <end position="151"/>
    </location>
</feature>
<dbReference type="PANTHER" id="PTHR31048">
    <property type="entry name" value="OS03G0233200 PROTEIN"/>
    <property type="match status" value="1"/>
</dbReference>
<feature type="disulfide bond" evidence="1">
    <location>
        <begin position="90"/>
        <end position="308"/>
    </location>
</feature>
<dbReference type="Proteomes" id="UP000251960">
    <property type="component" value="Chromosome 2"/>
</dbReference>
<organism evidence="3">
    <name type="scientific">Zea mays</name>
    <name type="common">Maize</name>
    <dbReference type="NCBI Taxonomy" id="4577"/>
    <lineage>
        <taxon>Eukaryota</taxon>
        <taxon>Viridiplantae</taxon>
        <taxon>Streptophyta</taxon>
        <taxon>Embryophyta</taxon>
        <taxon>Tracheophyta</taxon>
        <taxon>Spermatophyta</taxon>
        <taxon>Magnoliopsida</taxon>
        <taxon>Liliopsida</taxon>
        <taxon>Poales</taxon>
        <taxon>Poaceae</taxon>
        <taxon>PACMAD clade</taxon>
        <taxon>Panicoideae</taxon>
        <taxon>Andropogonodae</taxon>
        <taxon>Andropogoneae</taxon>
        <taxon>Tripsacinae</taxon>
        <taxon>Zea</taxon>
    </lineage>
</organism>
<feature type="chain" id="PRO_5018061577" evidence="2">
    <location>
        <begin position="18"/>
        <end position="311"/>
    </location>
</feature>
<feature type="signal peptide" evidence="2">
    <location>
        <begin position="1"/>
        <end position="17"/>
    </location>
</feature>
<dbReference type="SMART" id="SM00205">
    <property type="entry name" value="THN"/>
    <property type="match status" value="1"/>
</dbReference>
<dbReference type="CDD" id="cd09218">
    <property type="entry name" value="TLP-PA"/>
    <property type="match status" value="1"/>
</dbReference>
<dbReference type="InterPro" id="IPR001938">
    <property type="entry name" value="Thaumatin"/>
</dbReference>
<dbReference type="InterPro" id="IPR017949">
    <property type="entry name" value="Thaumatin_CS"/>
</dbReference>
<keyword evidence="1" id="KW-1015">Disulfide bond</keyword>
<gene>
    <name evidence="3" type="primary">TL1_0</name>
    <name evidence="3" type="ORF">Zm00014a_042460</name>
</gene>
<evidence type="ECO:0000256" key="1">
    <source>
        <dbReference type="PIRSR" id="PIRSR002703-1"/>
    </source>
</evidence>
<keyword evidence="2" id="KW-0732">Signal</keyword>
<dbReference type="AlphaFoldDB" id="A0A3L6FWZ6"/>
<dbReference type="Gene3D" id="2.60.110.10">
    <property type="entry name" value="Thaumatin"/>
    <property type="match status" value="1"/>
</dbReference>
<evidence type="ECO:0000313" key="3">
    <source>
        <dbReference type="EMBL" id="PWZ38664.1"/>
    </source>
</evidence>
<dbReference type="InterPro" id="IPR037176">
    <property type="entry name" value="Osmotin/thaumatin-like_sf"/>
</dbReference>
<dbReference type="PROSITE" id="PS51367">
    <property type="entry name" value="THAUMATIN_2"/>
    <property type="match status" value="1"/>
</dbReference>
<reference evidence="3" key="1">
    <citation type="journal article" date="2018" name="Nat. Genet.">
        <title>Extensive intraspecific gene order and gene structural variations between Mo17 and other maize genomes.</title>
        <authorList>
            <person name="Sun S."/>
            <person name="Zhou Y."/>
            <person name="Chen J."/>
            <person name="Shi J."/>
            <person name="Zhao H."/>
            <person name="Zhao H."/>
            <person name="Song W."/>
            <person name="Zhang M."/>
            <person name="Cui Y."/>
            <person name="Dong X."/>
            <person name="Liu H."/>
            <person name="Ma X."/>
            <person name="Jiao Y."/>
            <person name="Wang B."/>
            <person name="Wei X."/>
            <person name="Stein J.C."/>
            <person name="Glaubitz J.C."/>
            <person name="Lu F."/>
            <person name="Yu G."/>
            <person name="Liang C."/>
            <person name="Fengler K."/>
            <person name="Li B."/>
            <person name="Rafalski A."/>
            <person name="Schnable P.S."/>
            <person name="Ware D.H."/>
            <person name="Buckler E.S."/>
            <person name="Lai J."/>
        </authorList>
    </citation>
    <scope>NUCLEOTIDE SEQUENCE [LARGE SCALE GENOMIC DNA]</scope>
    <source>
        <tissue evidence="3">Seedling</tissue>
    </source>
</reference>
<dbReference type="EMBL" id="NCVQ01000003">
    <property type="protein sequence ID" value="PWZ38664.1"/>
    <property type="molecule type" value="Genomic_DNA"/>
</dbReference>
<feature type="disulfide bond" evidence="1">
    <location>
        <begin position="218"/>
        <end position="280"/>
    </location>
</feature>
<proteinExistence type="predicted"/>
<dbReference type="ExpressionAtlas" id="A0A3L6FWZ6">
    <property type="expression patterns" value="baseline"/>
</dbReference>
<name>A0A3L6FWZ6_MAIZE</name>
<feature type="disulfide bond" evidence="1">
    <location>
        <begin position="156"/>
        <end position="163"/>
    </location>
</feature>
<evidence type="ECO:0000256" key="2">
    <source>
        <dbReference type="SAM" id="SignalP"/>
    </source>
</evidence>
<dbReference type="PROSITE" id="PS00316">
    <property type="entry name" value="THAUMATIN_1"/>
    <property type="match status" value="1"/>
</dbReference>
<dbReference type="PIRSF" id="PIRSF002703">
    <property type="entry name" value="Thaumatin"/>
    <property type="match status" value="1"/>
</dbReference>
<protein>
    <submittedName>
        <fullName evidence="3">Thaumatin-like protein 1a</fullName>
    </submittedName>
</protein>